<comment type="caution">
    <text evidence="11">The sequence shown here is derived from an EMBL/GenBank/DDBJ whole genome shotgun (WGS) entry which is preliminary data.</text>
</comment>
<dbReference type="InterPro" id="IPR000943">
    <property type="entry name" value="RNA_pol_sigma70"/>
</dbReference>
<dbReference type="SUPFAM" id="SSF88946">
    <property type="entry name" value="Sigma2 domain of RNA polymerase sigma factors"/>
    <property type="match status" value="1"/>
</dbReference>
<dbReference type="SUPFAM" id="SSF88659">
    <property type="entry name" value="Sigma3 and sigma4 domains of RNA polymerase sigma factors"/>
    <property type="match status" value="2"/>
</dbReference>
<dbReference type="Pfam" id="PF03979">
    <property type="entry name" value="Sigma70_r1_1"/>
    <property type="match status" value="1"/>
</dbReference>
<dbReference type="NCBIfam" id="TIGR02937">
    <property type="entry name" value="sigma70-ECF"/>
    <property type="match status" value="1"/>
</dbReference>
<gene>
    <name evidence="6 11" type="primary">rpoD</name>
    <name evidence="11" type="ORF">H9642_01430</name>
</gene>
<dbReference type="InterPro" id="IPR042189">
    <property type="entry name" value="RNA_pol_sigma_70_r1_1_sf"/>
</dbReference>
<dbReference type="InterPro" id="IPR007127">
    <property type="entry name" value="RNA_pol_sigma_70_r1_1"/>
</dbReference>
<dbReference type="InterPro" id="IPR007631">
    <property type="entry name" value="RNA_pol_sigma_70_non-ess"/>
</dbReference>
<comment type="subunit">
    <text evidence="6">Interacts transiently with the RNA polymerase catalytic core.</text>
</comment>
<dbReference type="InterPro" id="IPR007627">
    <property type="entry name" value="RNA_pol_sigma70_r2"/>
</dbReference>
<dbReference type="Gene3D" id="1.10.220.120">
    <property type="entry name" value="Sigma-70 factor, region 1.1"/>
    <property type="match status" value="1"/>
</dbReference>
<reference evidence="11 12" key="1">
    <citation type="submission" date="2020-08" db="EMBL/GenBank/DDBJ databases">
        <title>A Genomic Blueprint of the Chicken Gut Microbiome.</title>
        <authorList>
            <person name="Gilroy R."/>
            <person name="Ravi A."/>
            <person name="Getino M."/>
            <person name="Pursley I."/>
            <person name="Horton D.L."/>
            <person name="Alikhan N.-F."/>
            <person name="Baker D."/>
            <person name="Gharbi K."/>
            <person name="Hall N."/>
            <person name="Watson M."/>
            <person name="Adriaenssens E.M."/>
            <person name="Foster-Nyarko E."/>
            <person name="Jarju S."/>
            <person name="Secka A."/>
            <person name="Antonio M."/>
            <person name="Oren A."/>
            <person name="Chaudhuri R."/>
            <person name="La Ragione R.M."/>
            <person name="Hildebrand F."/>
            <person name="Pallen M.J."/>
        </authorList>
    </citation>
    <scope>NUCLEOTIDE SEQUENCE [LARGE SCALE GENOMIC DNA]</scope>
    <source>
        <strain evidence="11 12">Sa2CUA2</strain>
    </source>
</reference>
<dbReference type="PROSITE" id="PS00715">
    <property type="entry name" value="SIGMA70_1"/>
    <property type="match status" value="1"/>
</dbReference>
<evidence type="ECO:0000256" key="2">
    <source>
        <dbReference type="ARBA" id="ARBA00023015"/>
    </source>
</evidence>
<evidence type="ECO:0000256" key="4">
    <source>
        <dbReference type="ARBA" id="ARBA00023125"/>
    </source>
</evidence>
<feature type="coiled-coil region" evidence="7">
    <location>
        <begin position="327"/>
        <end position="354"/>
    </location>
</feature>
<dbReference type="InterPro" id="IPR013324">
    <property type="entry name" value="RNA_pol_sigma_r3/r4-like"/>
</dbReference>
<dbReference type="Pfam" id="PF04539">
    <property type="entry name" value="Sigma70_r3"/>
    <property type="match status" value="1"/>
</dbReference>
<evidence type="ECO:0000313" key="12">
    <source>
        <dbReference type="Proteomes" id="UP000611945"/>
    </source>
</evidence>
<comment type="similarity">
    <text evidence="6">Belongs to the sigma-70 factor family. RpoD/SigA subfamily.</text>
</comment>
<dbReference type="Proteomes" id="UP000611945">
    <property type="component" value="Unassembled WGS sequence"/>
</dbReference>
<dbReference type="PANTHER" id="PTHR30603">
    <property type="entry name" value="RNA POLYMERASE SIGMA FACTOR RPO"/>
    <property type="match status" value="1"/>
</dbReference>
<keyword evidence="5 6" id="KW-0804">Transcription</keyword>
<feature type="domain" description="RNA polymerase sigma-70" evidence="10">
    <location>
        <begin position="576"/>
        <end position="602"/>
    </location>
</feature>
<evidence type="ECO:0000256" key="8">
    <source>
        <dbReference type="SAM" id="MobiDB-lite"/>
    </source>
</evidence>
<evidence type="ECO:0000313" key="11">
    <source>
        <dbReference type="EMBL" id="MBD7975843.1"/>
    </source>
</evidence>
<feature type="region of interest" description="Sigma-70 factor domain-4" evidence="6">
    <location>
        <begin position="551"/>
        <end position="604"/>
    </location>
</feature>
<organism evidence="11 12">
    <name type="scientific">Serpens gallinarum</name>
    <dbReference type="NCBI Taxonomy" id="2763075"/>
    <lineage>
        <taxon>Bacteria</taxon>
        <taxon>Pseudomonadati</taxon>
        <taxon>Pseudomonadota</taxon>
        <taxon>Gammaproteobacteria</taxon>
        <taxon>Pseudomonadales</taxon>
        <taxon>Pseudomonadaceae</taxon>
        <taxon>Pseudomonas</taxon>
    </lineage>
</organism>
<comment type="function">
    <text evidence="6">Sigma factors are initiation factors that promote the attachment of RNA polymerase to specific initiation sites and are then released. This sigma factor is the primary sigma factor during exponential growth.</text>
</comment>
<dbReference type="InterPro" id="IPR007630">
    <property type="entry name" value="RNA_pol_sigma70_r4"/>
</dbReference>
<proteinExistence type="inferred from homology"/>
<feature type="compositionally biased region" description="Low complexity" evidence="8">
    <location>
        <begin position="180"/>
        <end position="191"/>
    </location>
</feature>
<evidence type="ECO:0000256" key="6">
    <source>
        <dbReference type="HAMAP-Rule" id="MF_00963"/>
    </source>
</evidence>
<name>A0ABR8TJ97_9PSED</name>
<feature type="region of interest" description="Sigma-70 factor domain-3" evidence="6">
    <location>
        <begin position="462"/>
        <end position="538"/>
    </location>
</feature>
<evidence type="ECO:0000259" key="9">
    <source>
        <dbReference type="PROSITE" id="PS00715"/>
    </source>
</evidence>
<dbReference type="InterPro" id="IPR007624">
    <property type="entry name" value="RNA_pol_sigma70_r3"/>
</dbReference>
<dbReference type="InterPro" id="IPR013325">
    <property type="entry name" value="RNA_pol_sigma_r2"/>
</dbReference>
<dbReference type="PROSITE" id="PS00716">
    <property type="entry name" value="SIGMA70_2"/>
    <property type="match status" value="1"/>
</dbReference>
<feature type="short sequence motif" description="Interaction with polymerase core subunit RpoC" evidence="6">
    <location>
        <begin position="407"/>
        <end position="410"/>
    </location>
</feature>
<dbReference type="Pfam" id="PF04545">
    <property type="entry name" value="Sigma70_r4"/>
    <property type="match status" value="1"/>
</dbReference>
<dbReference type="HAMAP" id="MF_00963">
    <property type="entry name" value="Sigma70_RpoD_SigA"/>
    <property type="match status" value="1"/>
</dbReference>
<evidence type="ECO:0000256" key="7">
    <source>
        <dbReference type="SAM" id="Coils"/>
    </source>
</evidence>
<evidence type="ECO:0000256" key="1">
    <source>
        <dbReference type="ARBA" id="ARBA00022490"/>
    </source>
</evidence>
<feature type="region of interest" description="Sigma-70 factor domain-2" evidence="6">
    <location>
        <begin position="383"/>
        <end position="453"/>
    </location>
</feature>
<feature type="compositionally biased region" description="Acidic residues" evidence="8">
    <location>
        <begin position="196"/>
        <end position="219"/>
    </location>
</feature>
<keyword evidence="12" id="KW-1185">Reference proteome</keyword>
<protein>
    <recommendedName>
        <fullName evidence="6">RNA polymerase sigma factor RpoD</fullName>
    </recommendedName>
    <alternativeName>
        <fullName evidence="6">Sigma-70</fullName>
    </alternativeName>
</protein>
<dbReference type="Gene3D" id="1.10.601.10">
    <property type="entry name" value="RNA Polymerase Primary Sigma Factor"/>
    <property type="match status" value="1"/>
</dbReference>
<dbReference type="PRINTS" id="PR00046">
    <property type="entry name" value="SIGMA70FCT"/>
</dbReference>
<keyword evidence="4 6" id="KW-0238">DNA-binding</keyword>
<keyword evidence="1 6" id="KW-0963">Cytoplasm</keyword>
<feature type="domain" description="RNA polymerase sigma-70" evidence="9">
    <location>
        <begin position="407"/>
        <end position="420"/>
    </location>
</feature>
<dbReference type="Gene3D" id="1.10.10.10">
    <property type="entry name" value="Winged helix-like DNA-binding domain superfamily/Winged helix DNA-binding domain"/>
    <property type="match status" value="2"/>
</dbReference>
<evidence type="ECO:0000256" key="3">
    <source>
        <dbReference type="ARBA" id="ARBA00023082"/>
    </source>
</evidence>
<dbReference type="Pfam" id="PF00140">
    <property type="entry name" value="Sigma70_r1_2"/>
    <property type="match status" value="1"/>
</dbReference>
<dbReference type="EMBL" id="JACSQG010000001">
    <property type="protein sequence ID" value="MBD7975843.1"/>
    <property type="molecule type" value="Genomic_DNA"/>
</dbReference>
<keyword evidence="7" id="KW-0175">Coiled coil</keyword>
<dbReference type="NCBIfam" id="NF004208">
    <property type="entry name" value="PRK05658.1"/>
    <property type="match status" value="1"/>
</dbReference>
<sequence>MSVKAQQQSRLKELIARGREQGYLTYAEVNDHLPEDISDPEQVEDIIRMINDMGINVFETAPDADALLLAEGDTDEAAAEEAAAALAAVETDIGRTTDPVRMYMREMGTVELLTREGEIEIAKRIEEGIREVMVAMAHFPGIVDGILAEYQRVSTEGGRLTDVFNGYIDPDDGTLPAEEVAPVIAKPAAPAAKDKDDEEEEETETEEAEEEGDGGPDPEEALRRFTAIADQLEVANKALKKYGRGSKQANAELDALGILFMPIKLVPKQYDPLVETVRSALYRVRQQERAIMQLCVRDARMPRTDFLKLFPHNEVDLTWSEGLAKGKAKYAEAIGNLQDDIKRNQQKLIDLENEVGLTIAEIKDINRSMSIGEAKARRAKKEMVEANLRLVISIAKKYTNRGLQFLDLIQEGNIGLMKAVDKFEYRRGYKFSTYATWWIRQAITRSIADQARTIRIPVHMIETINKLNRISRQMLQEMGREPTPEELGERMEMPEDKVRKVLKIAKEPISMETPIGDDEDSHLGDFIEDSAMQSPIDVATVESLKEATRDVLSGLTAREAKVLRMRFGIDMNTDHTLEEVGKQFDVTRERIRQIEAKALRKLRHPTRSEHLRSFLDE</sequence>
<dbReference type="InterPro" id="IPR028630">
    <property type="entry name" value="Sigma70_RpoD"/>
</dbReference>
<dbReference type="CDD" id="cd06171">
    <property type="entry name" value="Sigma70_r4"/>
    <property type="match status" value="1"/>
</dbReference>
<dbReference type="InterPro" id="IPR012760">
    <property type="entry name" value="RNA_pol_sigma_RpoD_C"/>
</dbReference>
<dbReference type="Pfam" id="PF04542">
    <property type="entry name" value="Sigma70_r2"/>
    <property type="match status" value="1"/>
</dbReference>
<dbReference type="RefSeq" id="WP_251834630.1">
    <property type="nucleotide sequence ID" value="NZ_JACSQG010000001.1"/>
</dbReference>
<feature type="region of interest" description="Disordered" evidence="8">
    <location>
        <begin position="180"/>
        <end position="220"/>
    </location>
</feature>
<dbReference type="InterPro" id="IPR036388">
    <property type="entry name" value="WH-like_DNA-bd_sf"/>
</dbReference>
<dbReference type="InterPro" id="IPR009042">
    <property type="entry name" value="RNA_pol_sigma70_r1_2"/>
</dbReference>
<comment type="subcellular location">
    <subcellularLocation>
        <location evidence="6">Cytoplasm</location>
    </subcellularLocation>
</comment>
<dbReference type="PANTHER" id="PTHR30603:SF60">
    <property type="entry name" value="RNA POLYMERASE SIGMA FACTOR RPOD"/>
    <property type="match status" value="1"/>
</dbReference>
<accession>A0ABR8TJ97</accession>
<keyword evidence="2 6" id="KW-0805">Transcription regulation</keyword>
<dbReference type="NCBIfam" id="TIGR02393">
    <property type="entry name" value="RpoD_Cterm"/>
    <property type="match status" value="1"/>
</dbReference>
<evidence type="ECO:0000259" key="10">
    <source>
        <dbReference type="PROSITE" id="PS00716"/>
    </source>
</evidence>
<dbReference type="InterPro" id="IPR014284">
    <property type="entry name" value="RNA_pol_sigma-70_dom"/>
</dbReference>
<dbReference type="Pfam" id="PF04546">
    <property type="entry name" value="Sigma70_ner"/>
    <property type="match status" value="1"/>
</dbReference>
<feature type="DNA-binding region" description="H-T-H motif" evidence="6">
    <location>
        <begin position="577"/>
        <end position="596"/>
    </location>
</feature>
<keyword evidence="3 6" id="KW-0731">Sigma factor</keyword>
<dbReference type="InterPro" id="IPR050239">
    <property type="entry name" value="Sigma-70_RNA_pol_init_factors"/>
</dbReference>
<evidence type="ECO:0000256" key="5">
    <source>
        <dbReference type="ARBA" id="ARBA00023163"/>
    </source>
</evidence>